<accession>A0A095SFT9</accession>
<proteinExistence type="predicted"/>
<sequence>MPAIEFTVVAEHLFVDDQLSMEGLELLATLVPLAENGRMDQKGISKARQECSQGACHFDELLDELVEQGYIRYHLPTERRSEKRQWMVRPIDNEQAA</sequence>
<dbReference type="AlphaFoldDB" id="A0A095SFT9"/>
<dbReference type="EMBL" id="ARXV01000018">
    <property type="protein sequence ID" value="KGD63417.1"/>
    <property type="molecule type" value="Genomic_DNA"/>
</dbReference>
<dbReference type="STRING" id="1177154.Y5S_03403"/>
<keyword evidence="2" id="KW-1185">Reference proteome</keyword>
<protein>
    <submittedName>
        <fullName evidence="1">Uncharacterized protein</fullName>
    </submittedName>
</protein>
<evidence type="ECO:0000313" key="1">
    <source>
        <dbReference type="EMBL" id="KGD63417.1"/>
    </source>
</evidence>
<comment type="caution">
    <text evidence="1">The sequence shown here is derived from an EMBL/GenBank/DDBJ whole genome shotgun (WGS) entry which is preliminary data.</text>
</comment>
<evidence type="ECO:0000313" key="2">
    <source>
        <dbReference type="Proteomes" id="UP000029444"/>
    </source>
</evidence>
<dbReference type="Proteomes" id="UP000029444">
    <property type="component" value="Unassembled WGS sequence"/>
</dbReference>
<dbReference type="RefSeq" id="WP_035234759.1">
    <property type="nucleotide sequence ID" value="NZ_ARXV01000018.1"/>
</dbReference>
<name>A0A095SFT9_9GAMM</name>
<dbReference type="PATRIC" id="fig|1177154.3.peg.3413"/>
<reference evidence="1 2" key="1">
    <citation type="submission" date="2012-09" db="EMBL/GenBank/DDBJ databases">
        <title>Genome Sequence of alkane-degrading Bacterium Alcanivorax sp. 19-m-6.</title>
        <authorList>
            <person name="Lai Q."/>
            <person name="Shao Z."/>
        </authorList>
    </citation>
    <scope>NUCLEOTIDE SEQUENCE [LARGE SCALE GENOMIC DNA]</scope>
    <source>
        <strain evidence="1 2">19-m-6</strain>
    </source>
</reference>
<gene>
    <name evidence="1" type="ORF">Y5S_03403</name>
</gene>
<organism evidence="1 2">
    <name type="scientific">Alcanivorax nanhaiticus</name>
    <dbReference type="NCBI Taxonomy" id="1177154"/>
    <lineage>
        <taxon>Bacteria</taxon>
        <taxon>Pseudomonadati</taxon>
        <taxon>Pseudomonadota</taxon>
        <taxon>Gammaproteobacteria</taxon>
        <taxon>Oceanospirillales</taxon>
        <taxon>Alcanivoracaceae</taxon>
        <taxon>Alcanivorax</taxon>
    </lineage>
</organism>